<dbReference type="AlphaFoldDB" id="A0A1B9GI75"/>
<evidence type="ECO:0000256" key="7">
    <source>
        <dbReference type="SAM" id="MobiDB-lite"/>
    </source>
</evidence>
<feature type="transmembrane region" description="Helical" evidence="6">
    <location>
        <begin position="226"/>
        <end position="244"/>
    </location>
</feature>
<evidence type="ECO:0000313" key="8">
    <source>
        <dbReference type="EMBL" id="OCF30641.1"/>
    </source>
</evidence>
<feature type="transmembrane region" description="Helical" evidence="6">
    <location>
        <begin position="43"/>
        <end position="68"/>
    </location>
</feature>
<keyword evidence="5 6" id="KW-0472">Membrane</keyword>
<name>A0A1B9GI75_9TREE</name>
<feature type="region of interest" description="Disordered" evidence="7">
    <location>
        <begin position="106"/>
        <end position="209"/>
    </location>
</feature>
<protein>
    <recommendedName>
        <fullName evidence="6">GDT1 family protein</fullName>
    </recommendedName>
</protein>
<comment type="subcellular location">
    <subcellularLocation>
        <location evidence="1 6">Membrane</location>
        <topology evidence="1 6">Multi-pass membrane protein</topology>
    </subcellularLocation>
</comment>
<dbReference type="PROSITE" id="PS01214">
    <property type="entry name" value="UPF0016"/>
    <property type="match status" value="1"/>
</dbReference>
<dbReference type="Pfam" id="PF01169">
    <property type="entry name" value="GDT1"/>
    <property type="match status" value="2"/>
</dbReference>
<accession>A0A1B9GI75</accession>
<proteinExistence type="inferred from homology"/>
<dbReference type="InterPro" id="IPR036259">
    <property type="entry name" value="MFS_trans_sf"/>
</dbReference>
<feature type="compositionally biased region" description="Low complexity" evidence="7">
    <location>
        <begin position="157"/>
        <end position="169"/>
    </location>
</feature>
<dbReference type="OrthoDB" id="442680at2759"/>
<dbReference type="GO" id="GO:0032468">
    <property type="term" value="P:Golgi calcium ion homeostasis"/>
    <property type="evidence" value="ECO:0007669"/>
    <property type="project" value="TreeGrafter"/>
</dbReference>
<evidence type="ECO:0000256" key="2">
    <source>
        <dbReference type="ARBA" id="ARBA00009190"/>
    </source>
</evidence>
<reference evidence="9" key="2">
    <citation type="submission" date="2013-12" db="EMBL/GenBank/DDBJ databases">
        <title>Evolution of pathogenesis and genome organization in the Tremellales.</title>
        <authorList>
            <person name="Cuomo C."/>
            <person name="Litvintseva A."/>
            <person name="Heitman J."/>
            <person name="Chen Y."/>
            <person name="Sun S."/>
            <person name="Springer D."/>
            <person name="Dromer F."/>
            <person name="Young S."/>
            <person name="Zeng Q."/>
            <person name="Chapman S."/>
            <person name="Gujja S."/>
            <person name="Saif S."/>
            <person name="Birren B."/>
        </authorList>
    </citation>
    <scope>NUCLEOTIDE SEQUENCE [LARGE SCALE GENOMIC DNA]</scope>
    <source>
        <strain evidence="9">BCC8398</strain>
    </source>
</reference>
<keyword evidence="4 6" id="KW-1133">Transmembrane helix</keyword>
<dbReference type="GO" id="GO:0005794">
    <property type="term" value="C:Golgi apparatus"/>
    <property type="evidence" value="ECO:0007669"/>
    <property type="project" value="TreeGrafter"/>
</dbReference>
<dbReference type="GO" id="GO:0015085">
    <property type="term" value="F:calcium ion transmembrane transporter activity"/>
    <property type="evidence" value="ECO:0007669"/>
    <property type="project" value="TreeGrafter"/>
</dbReference>
<keyword evidence="9" id="KW-1185">Reference proteome</keyword>
<dbReference type="GO" id="GO:0005384">
    <property type="term" value="F:manganese ion transmembrane transporter activity"/>
    <property type="evidence" value="ECO:0007669"/>
    <property type="project" value="TreeGrafter"/>
</dbReference>
<dbReference type="InterPro" id="IPR049555">
    <property type="entry name" value="GDT1-like_CS"/>
</dbReference>
<reference evidence="8 9" key="1">
    <citation type="submission" date="2013-07" db="EMBL/GenBank/DDBJ databases">
        <title>The Genome Sequence of Cryptococcus heveanensis BCC8398.</title>
        <authorList>
            <consortium name="The Broad Institute Genome Sequencing Platform"/>
            <person name="Cuomo C."/>
            <person name="Litvintseva A."/>
            <person name="Chen Y."/>
            <person name="Heitman J."/>
            <person name="Sun S."/>
            <person name="Springer D."/>
            <person name="Dromer F."/>
            <person name="Young S.K."/>
            <person name="Zeng Q."/>
            <person name="Gargeya S."/>
            <person name="Fitzgerald M."/>
            <person name="Abouelleil A."/>
            <person name="Alvarado L."/>
            <person name="Berlin A.M."/>
            <person name="Chapman S.B."/>
            <person name="Dewar J."/>
            <person name="Goldberg J."/>
            <person name="Griggs A."/>
            <person name="Gujja S."/>
            <person name="Hansen M."/>
            <person name="Howarth C."/>
            <person name="Imamovic A."/>
            <person name="Larimer J."/>
            <person name="McCowan C."/>
            <person name="Murphy C."/>
            <person name="Pearson M."/>
            <person name="Priest M."/>
            <person name="Roberts A."/>
            <person name="Saif S."/>
            <person name="Shea T."/>
            <person name="Sykes S."/>
            <person name="Wortman J."/>
            <person name="Nusbaum C."/>
            <person name="Birren B."/>
        </authorList>
    </citation>
    <scope>NUCLEOTIDE SEQUENCE [LARGE SCALE GENOMIC DNA]</scope>
    <source>
        <strain evidence="8 9">BCC8398</strain>
    </source>
</reference>
<evidence type="ECO:0000256" key="6">
    <source>
        <dbReference type="RuleBase" id="RU365102"/>
    </source>
</evidence>
<gene>
    <name evidence="8" type="ORF">I316_07689</name>
</gene>
<keyword evidence="3 6" id="KW-0812">Transmembrane</keyword>
<feature type="transmembrane region" description="Helical" evidence="6">
    <location>
        <begin position="12"/>
        <end position="36"/>
    </location>
</feature>
<evidence type="ECO:0000256" key="1">
    <source>
        <dbReference type="ARBA" id="ARBA00004141"/>
    </source>
</evidence>
<evidence type="ECO:0000256" key="4">
    <source>
        <dbReference type="ARBA" id="ARBA00022989"/>
    </source>
</evidence>
<evidence type="ECO:0000256" key="5">
    <source>
        <dbReference type="ARBA" id="ARBA00023136"/>
    </source>
</evidence>
<dbReference type="Proteomes" id="UP000092666">
    <property type="component" value="Unassembled WGS sequence"/>
</dbReference>
<dbReference type="PANTHER" id="PTHR12608">
    <property type="entry name" value="TRANSMEMBRANE PROTEIN HTP-1 RELATED"/>
    <property type="match status" value="1"/>
</dbReference>
<dbReference type="InterPro" id="IPR001727">
    <property type="entry name" value="GDT1-like"/>
</dbReference>
<dbReference type="GO" id="GO:0000329">
    <property type="term" value="C:fungal-type vacuole membrane"/>
    <property type="evidence" value="ECO:0007669"/>
    <property type="project" value="TreeGrafter"/>
</dbReference>
<feature type="transmembrane region" description="Helical" evidence="6">
    <location>
        <begin position="298"/>
        <end position="320"/>
    </location>
</feature>
<dbReference type="GO" id="GO:0032472">
    <property type="term" value="P:Golgi calcium ion transport"/>
    <property type="evidence" value="ECO:0007669"/>
    <property type="project" value="TreeGrafter"/>
</dbReference>
<dbReference type="PANTHER" id="PTHR12608:SF1">
    <property type="entry name" value="TRANSMEMBRANE PROTEIN 165"/>
    <property type="match status" value="1"/>
</dbReference>
<evidence type="ECO:0000313" key="9">
    <source>
        <dbReference type="Proteomes" id="UP000092666"/>
    </source>
</evidence>
<sequence length="328" mass="34554">MPDIEDDSNLDALFQAFVMIVVSEIGDKTFLIAAIMATRHPRLTVFGGAFASLVIMSILSAAMGRVILGLIPKVWTLWAACGLFLVFGAKMLQESFAMASGNSHIQEEMREVEEELEEDSAVHDTHNARGTSTNIPLESLEEGHAPGTSGTAGGGSSRASDIPSSPSRSKFGRNSSPRPGAGKGRSSGPSIHFPLSGGSGGGGVGPVMDEKKENWTVAVKERVRSAVQVMTNPVFAQAFVLTFLGEWGDRSQITTIAMGGAHSVPVIAFGTILGHGLCTAGAVIGGRYLSTKISVKHISLLGAAAFIIFAFLYALEAYYYNGEADASW</sequence>
<comment type="similarity">
    <text evidence="2 6">Belongs to the GDT1 family.</text>
</comment>
<organism evidence="8 9">
    <name type="scientific">Kwoniella heveanensis BCC8398</name>
    <dbReference type="NCBI Taxonomy" id="1296120"/>
    <lineage>
        <taxon>Eukaryota</taxon>
        <taxon>Fungi</taxon>
        <taxon>Dikarya</taxon>
        <taxon>Basidiomycota</taxon>
        <taxon>Agaricomycotina</taxon>
        <taxon>Tremellomycetes</taxon>
        <taxon>Tremellales</taxon>
        <taxon>Cryptococcaceae</taxon>
        <taxon>Kwoniella</taxon>
    </lineage>
</organism>
<evidence type="ECO:0000256" key="3">
    <source>
        <dbReference type="ARBA" id="ARBA00022692"/>
    </source>
</evidence>
<feature type="transmembrane region" description="Helical" evidence="6">
    <location>
        <begin position="264"/>
        <end position="286"/>
    </location>
</feature>
<dbReference type="EMBL" id="KV700144">
    <property type="protein sequence ID" value="OCF30641.1"/>
    <property type="molecule type" value="Genomic_DNA"/>
</dbReference>
<feature type="compositionally biased region" description="Acidic residues" evidence="7">
    <location>
        <begin position="110"/>
        <end position="119"/>
    </location>
</feature>
<feature type="transmembrane region" description="Helical" evidence="6">
    <location>
        <begin position="74"/>
        <end position="92"/>
    </location>
</feature>
<dbReference type="SUPFAM" id="SSF103473">
    <property type="entry name" value="MFS general substrate transporter"/>
    <property type="match status" value="1"/>
</dbReference>
<dbReference type="STRING" id="1296120.A0A1B9GI75"/>